<dbReference type="PROSITE" id="PS00615">
    <property type="entry name" value="C_TYPE_LECTIN_1"/>
    <property type="match status" value="1"/>
</dbReference>
<keyword evidence="5" id="KW-1185">Reference proteome</keyword>
<dbReference type="Proteomes" id="UP000261540">
    <property type="component" value="Unplaced"/>
</dbReference>
<dbReference type="PANTHER" id="PTHR22803">
    <property type="entry name" value="MANNOSE, PHOSPHOLIPASE, LECTIN RECEPTOR RELATED"/>
    <property type="match status" value="1"/>
</dbReference>
<dbReference type="GeneTree" id="ENSGT00940000180891"/>
<sequence>PNSRAHVCWWILNALSLSLLFYSYWAPGEPNDTGKEEDCAEVYTEHDTVKNWNDKSCSAKLHWICERGGGS</sequence>
<dbReference type="SUPFAM" id="SSF56436">
    <property type="entry name" value="C-type lectin-like"/>
    <property type="match status" value="1"/>
</dbReference>
<dbReference type="AlphaFoldDB" id="A0A3B3ST09"/>
<feature type="transmembrane region" description="Helical" evidence="2">
    <location>
        <begin position="7"/>
        <end position="25"/>
    </location>
</feature>
<reference evidence="4" key="2">
    <citation type="submission" date="2025-09" db="UniProtKB">
        <authorList>
            <consortium name="Ensembl"/>
        </authorList>
    </citation>
    <scope>IDENTIFICATION</scope>
</reference>
<protein>
    <recommendedName>
        <fullName evidence="3">C-type lectin domain-containing protein</fullName>
    </recommendedName>
</protein>
<keyword evidence="2" id="KW-1133">Transmembrane helix</keyword>
<evidence type="ECO:0000313" key="4">
    <source>
        <dbReference type="Ensembl" id="ENSPKIP00000033460.1"/>
    </source>
</evidence>
<proteinExistence type="predicted"/>
<feature type="domain" description="C-type lectin" evidence="3">
    <location>
        <begin position="10"/>
        <end position="66"/>
    </location>
</feature>
<evidence type="ECO:0000256" key="2">
    <source>
        <dbReference type="SAM" id="Phobius"/>
    </source>
</evidence>
<keyword evidence="1" id="KW-1015">Disulfide bond</keyword>
<dbReference type="InterPro" id="IPR001304">
    <property type="entry name" value="C-type_lectin-like"/>
</dbReference>
<dbReference type="STRING" id="1676925.ENSPKIP00000033460"/>
<organism evidence="4 5">
    <name type="scientific">Paramormyrops kingsleyae</name>
    <dbReference type="NCBI Taxonomy" id="1676925"/>
    <lineage>
        <taxon>Eukaryota</taxon>
        <taxon>Metazoa</taxon>
        <taxon>Chordata</taxon>
        <taxon>Craniata</taxon>
        <taxon>Vertebrata</taxon>
        <taxon>Euteleostomi</taxon>
        <taxon>Actinopterygii</taxon>
        <taxon>Neopterygii</taxon>
        <taxon>Teleostei</taxon>
        <taxon>Osteoglossocephala</taxon>
        <taxon>Osteoglossomorpha</taxon>
        <taxon>Osteoglossiformes</taxon>
        <taxon>Mormyridae</taxon>
        <taxon>Paramormyrops</taxon>
    </lineage>
</organism>
<evidence type="ECO:0000259" key="3">
    <source>
        <dbReference type="PROSITE" id="PS50041"/>
    </source>
</evidence>
<reference evidence="4" key="1">
    <citation type="submission" date="2025-08" db="UniProtKB">
        <authorList>
            <consortium name="Ensembl"/>
        </authorList>
    </citation>
    <scope>IDENTIFICATION</scope>
</reference>
<dbReference type="InterPro" id="IPR016187">
    <property type="entry name" value="CTDL_fold"/>
</dbReference>
<dbReference type="Gene3D" id="3.10.100.10">
    <property type="entry name" value="Mannose-Binding Protein A, subunit A"/>
    <property type="match status" value="1"/>
</dbReference>
<name>A0A3B3ST09_9TELE</name>
<keyword evidence="2" id="KW-0812">Transmembrane</keyword>
<keyword evidence="2" id="KW-0472">Membrane</keyword>
<evidence type="ECO:0000256" key="1">
    <source>
        <dbReference type="ARBA" id="ARBA00023157"/>
    </source>
</evidence>
<dbReference type="InterPro" id="IPR050111">
    <property type="entry name" value="C-type_lectin/snaclec_domain"/>
</dbReference>
<dbReference type="Pfam" id="PF00059">
    <property type="entry name" value="Lectin_C"/>
    <property type="match status" value="1"/>
</dbReference>
<accession>A0A3B3ST09</accession>
<dbReference type="InterPro" id="IPR018378">
    <property type="entry name" value="C-type_lectin_CS"/>
</dbReference>
<evidence type="ECO:0000313" key="5">
    <source>
        <dbReference type="Proteomes" id="UP000261540"/>
    </source>
</evidence>
<dbReference type="PROSITE" id="PS50041">
    <property type="entry name" value="C_TYPE_LECTIN_2"/>
    <property type="match status" value="1"/>
</dbReference>
<dbReference type="Ensembl" id="ENSPKIT00000014350.1">
    <property type="protein sequence ID" value="ENSPKIP00000033460.1"/>
    <property type="gene ID" value="ENSPKIG00000013167.1"/>
</dbReference>
<dbReference type="InterPro" id="IPR016186">
    <property type="entry name" value="C-type_lectin-like/link_sf"/>
</dbReference>